<dbReference type="GO" id="GO:0003677">
    <property type="term" value="F:DNA binding"/>
    <property type="evidence" value="ECO:0007669"/>
    <property type="project" value="UniProtKB-KW"/>
</dbReference>
<protein>
    <recommendedName>
        <fullName evidence="2">HTH cro/C1-type domain-containing protein</fullName>
    </recommendedName>
</protein>
<dbReference type="GO" id="GO:0005829">
    <property type="term" value="C:cytosol"/>
    <property type="evidence" value="ECO:0007669"/>
    <property type="project" value="TreeGrafter"/>
</dbReference>
<comment type="caution">
    <text evidence="3">The sequence shown here is derived from an EMBL/GenBank/DDBJ whole genome shotgun (WGS) entry which is preliminary data.</text>
</comment>
<dbReference type="OrthoDB" id="5148209at2"/>
<dbReference type="GO" id="GO:0003700">
    <property type="term" value="F:DNA-binding transcription factor activity"/>
    <property type="evidence" value="ECO:0007669"/>
    <property type="project" value="TreeGrafter"/>
</dbReference>
<organism evidence="3 4">
    <name type="scientific">Gordonia spumicola</name>
    <dbReference type="NCBI Taxonomy" id="589161"/>
    <lineage>
        <taxon>Bacteria</taxon>
        <taxon>Bacillati</taxon>
        <taxon>Actinomycetota</taxon>
        <taxon>Actinomycetes</taxon>
        <taxon>Mycobacteriales</taxon>
        <taxon>Gordoniaceae</taxon>
        <taxon>Gordonia</taxon>
    </lineage>
</organism>
<dbReference type="PANTHER" id="PTHR46797">
    <property type="entry name" value="HTH-TYPE TRANSCRIPTIONAL REGULATOR"/>
    <property type="match status" value="1"/>
</dbReference>
<dbReference type="PANTHER" id="PTHR46797:SF1">
    <property type="entry name" value="METHYLPHOSPHONATE SYNTHASE"/>
    <property type="match status" value="1"/>
</dbReference>
<dbReference type="AlphaFoldDB" id="A0A7I9V4P3"/>
<keyword evidence="4" id="KW-1185">Reference proteome</keyword>
<evidence type="ECO:0000256" key="1">
    <source>
        <dbReference type="ARBA" id="ARBA00023125"/>
    </source>
</evidence>
<dbReference type="Gene3D" id="1.10.260.40">
    <property type="entry name" value="lambda repressor-like DNA-binding domains"/>
    <property type="match status" value="1"/>
</dbReference>
<dbReference type="SMART" id="SM00530">
    <property type="entry name" value="HTH_XRE"/>
    <property type="match status" value="1"/>
</dbReference>
<evidence type="ECO:0000259" key="2">
    <source>
        <dbReference type="PROSITE" id="PS50943"/>
    </source>
</evidence>
<reference evidence="4" key="1">
    <citation type="submission" date="2019-06" db="EMBL/GenBank/DDBJ databases">
        <title>Gordonia isolated from sludge of a wastewater treatment plant.</title>
        <authorList>
            <person name="Tamura T."/>
            <person name="Aoyama K."/>
            <person name="Kang Y."/>
            <person name="Saito S."/>
            <person name="Akiyama N."/>
            <person name="Yazawa K."/>
            <person name="Gonoi T."/>
            <person name="Mikami Y."/>
        </authorList>
    </citation>
    <scope>NUCLEOTIDE SEQUENCE [LARGE SCALE GENOMIC DNA]</scope>
    <source>
        <strain evidence="4">NBRC 107696</strain>
    </source>
</reference>
<evidence type="ECO:0000313" key="4">
    <source>
        <dbReference type="Proteomes" id="UP000444960"/>
    </source>
</evidence>
<dbReference type="InterPro" id="IPR050807">
    <property type="entry name" value="TransReg_Diox_bact_type"/>
</dbReference>
<keyword evidence="1" id="KW-0238">DNA-binding</keyword>
<name>A0A7I9V4P3_9ACTN</name>
<dbReference type="InterPro" id="IPR010982">
    <property type="entry name" value="Lambda_DNA-bd_dom_sf"/>
</dbReference>
<dbReference type="EMBL" id="BJOV01000002">
    <property type="protein sequence ID" value="GEE00376.1"/>
    <property type="molecule type" value="Genomic_DNA"/>
</dbReference>
<dbReference type="Proteomes" id="UP000444960">
    <property type="component" value="Unassembled WGS sequence"/>
</dbReference>
<evidence type="ECO:0000313" key="3">
    <source>
        <dbReference type="EMBL" id="GEE00376.1"/>
    </source>
</evidence>
<dbReference type="RefSeq" id="WP_161894276.1">
    <property type="nucleotide sequence ID" value="NZ_BJOV01000002.1"/>
</dbReference>
<dbReference type="CDD" id="cd00093">
    <property type="entry name" value="HTH_XRE"/>
    <property type="match status" value="1"/>
</dbReference>
<proteinExistence type="predicted"/>
<dbReference type="SUPFAM" id="SSF47413">
    <property type="entry name" value="lambda repressor-like DNA-binding domains"/>
    <property type="match status" value="1"/>
</dbReference>
<dbReference type="InterPro" id="IPR001387">
    <property type="entry name" value="Cro/C1-type_HTH"/>
</dbReference>
<gene>
    <name evidence="3" type="ORF">nbrc107696_08220</name>
</gene>
<dbReference type="PROSITE" id="PS50943">
    <property type="entry name" value="HTH_CROC1"/>
    <property type="match status" value="1"/>
</dbReference>
<sequence length="96" mass="10311">MPAPDDRLTPQQRRERVVRRAALAKALIAAREQAGLNQSQLAQASGLSRSAIVRLERGDASISSDRLWDLARALGTTPSQLYAAAEADEAAAQTLE</sequence>
<feature type="domain" description="HTH cro/C1-type" evidence="2">
    <location>
        <begin position="27"/>
        <end position="81"/>
    </location>
</feature>
<accession>A0A7I9V4P3</accession>
<dbReference type="Pfam" id="PF01381">
    <property type="entry name" value="HTH_3"/>
    <property type="match status" value="1"/>
</dbReference>